<dbReference type="EMBL" id="JAHKPV010000001">
    <property type="protein sequence ID" value="MBU2872986.1"/>
    <property type="molecule type" value="Genomic_DNA"/>
</dbReference>
<gene>
    <name evidence="1" type="ORF">KO508_03110</name>
</gene>
<sequence length="171" mass="19457">MPVMTRKRSKDPVTAATTSFLWPYLKSQGFVKSTTRNFSKEVNGFFQQVWIDANGFSGKESVRVHYNVMPVAEANVASYSVGDGIDSWDMSTHELADESMQDVVVLLGSELLPKMDSFSNYESYITQFNDYGSGNDEYKQSTLSKMSRWKTSDFNAEELEKIDANRKKLRL</sequence>
<name>A0ABS6A4V8_9GAMM</name>
<accession>A0ABS6A4V8</accession>
<evidence type="ECO:0000313" key="1">
    <source>
        <dbReference type="EMBL" id="MBU2872986.1"/>
    </source>
</evidence>
<comment type="caution">
    <text evidence="1">The sequence shown here is derived from an EMBL/GenBank/DDBJ whole genome shotgun (WGS) entry which is preliminary data.</text>
</comment>
<proteinExistence type="predicted"/>
<organism evidence="1 2">
    <name type="scientific">Marinobacter salexigens</name>
    <dbReference type="NCBI Taxonomy" id="1925763"/>
    <lineage>
        <taxon>Bacteria</taxon>
        <taxon>Pseudomonadati</taxon>
        <taxon>Pseudomonadota</taxon>
        <taxon>Gammaproteobacteria</taxon>
        <taxon>Pseudomonadales</taxon>
        <taxon>Marinobacteraceae</taxon>
        <taxon>Marinobacter</taxon>
    </lineage>
</organism>
<dbReference type="RefSeq" id="WP_216006851.1">
    <property type="nucleotide sequence ID" value="NZ_JAHKPV010000001.1"/>
</dbReference>
<dbReference type="Proteomes" id="UP000753376">
    <property type="component" value="Unassembled WGS sequence"/>
</dbReference>
<evidence type="ECO:0000313" key="2">
    <source>
        <dbReference type="Proteomes" id="UP000753376"/>
    </source>
</evidence>
<protein>
    <submittedName>
        <fullName evidence="1">Uncharacterized protein</fullName>
    </submittedName>
</protein>
<reference evidence="1 2" key="1">
    <citation type="submission" date="2021-05" db="EMBL/GenBank/DDBJ databases">
        <title>Draft genomes of bacteria isolated from model marine particles.</title>
        <authorList>
            <person name="Datta M.S."/>
            <person name="Schwartzman J.A."/>
            <person name="Enke T.N."/>
            <person name="Saavedra J."/>
            <person name="Cermak N."/>
            <person name="Cordero O.X."/>
        </authorList>
    </citation>
    <scope>NUCLEOTIDE SEQUENCE [LARGE SCALE GENOMIC DNA]</scope>
    <source>
        <strain evidence="1 2">D2M19</strain>
    </source>
</reference>
<keyword evidence="2" id="KW-1185">Reference proteome</keyword>